<accession>A0ABU9RP73</accession>
<name>A0ABU9RP73_9BURK</name>
<comment type="caution">
    <text evidence="1">The sequence shown here is derived from an EMBL/GenBank/DDBJ whole genome shotgun (WGS) entry which is preliminary data.</text>
</comment>
<dbReference type="Proteomes" id="UP001489897">
    <property type="component" value="Unassembled WGS sequence"/>
</dbReference>
<organism evidence="1 2">
    <name type="scientific">Paraburkholderia ferrariae</name>
    <dbReference type="NCBI Taxonomy" id="386056"/>
    <lineage>
        <taxon>Bacteria</taxon>
        <taxon>Pseudomonadati</taxon>
        <taxon>Pseudomonadota</taxon>
        <taxon>Betaproteobacteria</taxon>
        <taxon>Burkholderiales</taxon>
        <taxon>Burkholderiaceae</taxon>
        <taxon>Paraburkholderia</taxon>
    </lineage>
</organism>
<evidence type="ECO:0000313" key="1">
    <source>
        <dbReference type="EMBL" id="MEM5421311.1"/>
    </source>
</evidence>
<reference evidence="1 2" key="1">
    <citation type="submission" date="2024-01" db="EMBL/GenBank/DDBJ databases">
        <title>The diversity of rhizobia nodulating Mimosa spp. in eleven states of Brazil covering several biomes is determined by host plant, location, and edaphic factors.</title>
        <authorList>
            <person name="Rouws L."/>
            <person name="Barauna A."/>
            <person name="Beukes C."/>
            <person name="De Faria S.M."/>
            <person name="Gross E."/>
            <person name="Dos Reis Junior F.B."/>
            <person name="Simon M."/>
            <person name="Maluk M."/>
            <person name="Odee D.W."/>
            <person name="Kenicer G."/>
            <person name="Young J.P.W."/>
            <person name="Reis V.M."/>
            <person name="Zilli J."/>
            <person name="James E.K."/>
        </authorList>
    </citation>
    <scope>NUCLEOTIDE SEQUENCE [LARGE SCALE GENOMIC DNA]</scope>
    <source>
        <strain evidence="1 2">JPY167</strain>
    </source>
</reference>
<keyword evidence="2" id="KW-1185">Reference proteome</keyword>
<protein>
    <submittedName>
        <fullName evidence="1">Uncharacterized protein</fullName>
    </submittedName>
</protein>
<dbReference type="RefSeq" id="WP_342946618.1">
    <property type="nucleotide sequence ID" value="NZ_JAYMRV010000002.1"/>
</dbReference>
<dbReference type="EMBL" id="JAYMRV010000002">
    <property type="protein sequence ID" value="MEM5421311.1"/>
    <property type="molecule type" value="Genomic_DNA"/>
</dbReference>
<gene>
    <name evidence="1" type="ORF">VSR73_09595</name>
</gene>
<proteinExistence type="predicted"/>
<sequence>MSAGIRPLCLRLSLLDHEGSVSLVRRIIRATREYGDVEQHLSDRDVLQAYRRLPLRLVDDAEYVRAVGTCLCEGEAQAQDRRHVVELSNGVIIVVPDSRKPR</sequence>
<evidence type="ECO:0000313" key="2">
    <source>
        <dbReference type="Proteomes" id="UP001489897"/>
    </source>
</evidence>